<keyword evidence="11" id="KW-1185">Reference proteome</keyword>
<evidence type="ECO:0000313" key="10">
    <source>
        <dbReference type="EMBL" id="KMT63960.1"/>
    </source>
</evidence>
<feature type="transmembrane region" description="Helical" evidence="9">
    <location>
        <begin position="96"/>
        <end position="117"/>
    </location>
</feature>
<dbReference type="AlphaFoldDB" id="A0A0J8GMF1"/>
<dbReference type="Proteomes" id="UP000037600">
    <property type="component" value="Unassembled WGS sequence"/>
</dbReference>
<evidence type="ECO:0000313" key="11">
    <source>
        <dbReference type="Proteomes" id="UP000037600"/>
    </source>
</evidence>
<dbReference type="GO" id="GO:0005886">
    <property type="term" value="C:plasma membrane"/>
    <property type="evidence" value="ECO:0007669"/>
    <property type="project" value="UniProtKB-SubCell"/>
</dbReference>
<evidence type="ECO:0000256" key="7">
    <source>
        <dbReference type="ARBA" id="ARBA00023136"/>
    </source>
</evidence>
<keyword evidence="6 9" id="KW-1133">Transmembrane helix</keyword>
<dbReference type="EMBL" id="LAZL01000035">
    <property type="protein sequence ID" value="KMT63960.1"/>
    <property type="molecule type" value="Genomic_DNA"/>
</dbReference>
<evidence type="ECO:0000256" key="9">
    <source>
        <dbReference type="SAM" id="Phobius"/>
    </source>
</evidence>
<evidence type="ECO:0000256" key="5">
    <source>
        <dbReference type="ARBA" id="ARBA00022960"/>
    </source>
</evidence>
<evidence type="ECO:0000256" key="3">
    <source>
        <dbReference type="ARBA" id="ARBA00022475"/>
    </source>
</evidence>
<accession>A0A0J8GMF1</accession>
<keyword evidence="8" id="KW-0997">Cell inner membrane</keyword>
<comment type="subcellular location">
    <subcellularLocation>
        <location evidence="8">Cell inner membrane</location>
    </subcellularLocation>
    <subcellularLocation>
        <location evidence="1">Cell membrane</location>
        <topology evidence="1">Multi-pass membrane protein</topology>
    </subcellularLocation>
</comment>
<keyword evidence="4 9" id="KW-0812">Transmembrane</keyword>
<organism evidence="10 11">
    <name type="scientific">Catenovulum maritimum</name>
    <dbReference type="NCBI Taxonomy" id="1513271"/>
    <lineage>
        <taxon>Bacteria</taxon>
        <taxon>Pseudomonadati</taxon>
        <taxon>Pseudomonadota</taxon>
        <taxon>Gammaproteobacteria</taxon>
        <taxon>Alteromonadales</taxon>
        <taxon>Alteromonadaceae</taxon>
        <taxon>Catenovulum</taxon>
    </lineage>
</organism>
<feature type="transmembrane region" description="Helical" evidence="9">
    <location>
        <begin position="53"/>
        <end position="84"/>
    </location>
</feature>
<dbReference type="PANTHER" id="PTHR37484">
    <property type="entry name" value="ROD SHAPE-DETERMINING PROTEIN MRED"/>
    <property type="match status" value="1"/>
</dbReference>
<reference evidence="10 11" key="1">
    <citation type="submission" date="2015-04" db="EMBL/GenBank/DDBJ databases">
        <title>Draft Genome Sequence of the Novel Agar-Digesting Marine Bacterium Q1.</title>
        <authorList>
            <person name="Li Y."/>
            <person name="Li D."/>
            <person name="Chen G."/>
            <person name="Du Z."/>
        </authorList>
    </citation>
    <scope>NUCLEOTIDE SEQUENCE [LARGE SCALE GENOMIC DNA]</scope>
    <source>
        <strain evidence="10 11">Q1</strain>
    </source>
</reference>
<dbReference type="OrthoDB" id="6647425at2"/>
<evidence type="ECO:0000256" key="6">
    <source>
        <dbReference type="ARBA" id="ARBA00022989"/>
    </source>
</evidence>
<dbReference type="STRING" id="1513271.XM47_16750"/>
<name>A0A0J8GMF1_9ALTE</name>
<gene>
    <name evidence="10" type="ORF">XM47_16750</name>
</gene>
<evidence type="ECO:0000256" key="8">
    <source>
        <dbReference type="PIRNR" id="PIRNR018472"/>
    </source>
</evidence>
<dbReference type="GO" id="GO:0008360">
    <property type="term" value="P:regulation of cell shape"/>
    <property type="evidence" value="ECO:0007669"/>
    <property type="project" value="UniProtKB-UniRule"/>
</dbReference>
<dbReference type="Pfam" id="PF04093">
    <property type="entry name" value="MreD"/>
    <property type="match status" value="1"/>
</dbReference>
<comment type="similarity">
    <text evidence="2 8">Belongs to the MreD family.</text>
</comment>
<dbReference type="NCBIfam" id="TIGR03426">
    <property type="entry name" value="shape_MreD"/>
    <property type="match status" value="1"/>
</dbReference>
<comment type="function">
    <text evidence="8">Involved in formation of the rod shape of the cell. May also contribute to regulation of formation of penicillin-binding proteins.</text>
</comment>
<dbReference type="PIRSF" id="PIRSF018472">
    <property type="entry name" value="MreD_proteobac"/>
    <property type="match status" value="1"/>
</dbReference>
<evidence type="ECO:0000256" key="4">
    <source>
        <dbReference type="ARBA" id="ARBA00022692"/>
    </source>
</evidence>
<keyword evidence="7 8" id="KW-0472">Membrane</keyword>
<proteinExistence type="inferred from homology"/>
<evidence type="ECO:0000256" key="2">
    <source>
        <dbReference type="ARBA" id="ARBA00007776"/>
    </source>
</evidence>
<feature type="transmembrane region" description="Helical" evidence="9">
    <location>
        <begin position="129"/>
        <end position="148"/>
    </location>
</feature>
<keyword evidence="5 8" id="KW-0133">Cell shape</keyword>
<comment type="caution">
    <text evidence="10">The sequence shown here is derived from an EMBL/GenBank/DDBJ whole genome shotgun (WGS) entry which is preliminary data.</text>
</comment>
<evidence type="ECO:0000256" key="1">
    <source>
        <dbReference type="ARBA" id="ARBA00004651"/>
    </source>
</evidence>
<dbReference type="RefSeq" id="WP_048695120.1">
    <property type="nucleotide sequence ID" value="NZ_KQ130506.1"/>
</dbReference>
<sequence length="158" mass="18090">MIGSRSLIYCSILLAMVLAIAPMPAITEAFRPDWVLIVLFYWSIAMPHKINVGTAWVTGLLLDVLLGSVLGVHALVLAFVSYVAAVNHLTIRNFSLWQQALIVGLMSAFYHLAIYWAQHFLTTAEFFPGLMWPTLINTLIWPWAFLMLRKYRRKLRIR</sequence>
<dbReference type="PANTHER" id="PTHR37484:SF1">
    <property type="entry name" value="ROD SHAPE-DETERMINING PROTEIN MRED"/>
    <property type="match status" value="1"/>
</dbReference>
<keyword evidence="3 8" id="KW-1003">Cell membrane</keyword>
<dbReference type="PATRIC" id="fig|1513271.3.peg.3445"/>
<dbReference type="InterPro" id="IPR026034">
    <property type="entry name" value="MreD_proteobac"/>
</dbReference>
<dbReference type="InterPro" id="IPR007227">
    <property type="entry name" value="Cell_shape_determining_MreD"/>
</dbReference>
<protein>
    <recommendedName>
        <fullName evidence="8">Rod shape-determining protein MreD</fullName>
    </recommendedName>
</protein>